<dbReference type="PANTHER" id="PTHR35936:SF17">
    <property type="entry name" value="ARGININE-BINDING EXTRACELLULAR PROTEIN ARTP"/>
    <property type="match status" value="1"/>
</dbReference>
<dbReference type="InterPro" id="IPR018313">
    <property type="entry name" value="SBP_3_CS"/>
</dbReference>
<evidence type="ECO:0000256" key="5">
    <source>
        <dbReference type="SAM" id="SignalP"/>
    </source>
</evidence>
<evidence type="ECO:0000313" key="8">
    <source>
        <dbReference type="Proteomes" id="UP000238196"/>
    </source>
</evidence>
<protein>
    <submittedName>
        <fullName evidence="7">Amino acid ABC transporter substrate-binding protein</fullName>
    </submittedName>
</protein>
<feature type="domain" description="Solute-binding protein family 3/N-terminal" evidence="6">
    <location>
        <begin position="44"/>
        <end position="268"/>
    </location>
</feature>
<gene>
    <name evidence="7" type="ORF">C4K68_19645</name>
</gene>
<dbReference type="PROSITE" id="PS01039">
    <property type="entry name" value="SBP_BACTERIAL_3"/>
    <property type="match status" value="1"/>
</dbReference>
<dbReference type="SMART" id="SM00062">
    <property type="entry name" value="PBPb"/>
    <property type="match status" value="1"/>
</dbReference>
<evidence type="ECO:0000256" key="2">
    <source>
        <dbReference type="ARBA" id="ARBA00010333"/>
    </source>
</evidence>
<evidence type="ECO:0000256" key="3">
    <source>
        <dbReference type="ARBA" id="ARBA00022729"/>
    </source>
</evidence>
<dbReference type="AlphaFoldDB" id="A0A2S5KLL8"/>
<dbReference type="EMBL" id="PRLP01000082">
    <property type="protein sequence ID" value="PPC75612.1"/>
    <property type="molecule type" value="Genomic_DNA"/>
</dbReference>
<evidence type="ECO:0000313" key="7">
    <source>
        <dbReference type="EMBL" id="PPC75612.1"/>
    </source>
</evidence>
<dbReference type="InterPro" id="IPR001638">
    <property type="entry name" value="Solute-binding_3/MltF_N"/>
</dbReference>
<dbReference type="Gene3D" id="3.40.190.10">
    <property type="entry name" value="Periplasmic binding protein-like II"/>
    <property type="match status" value="2"/>
</dbReference>
<organism evidence="7 8">
    <name type="scientific">Proteobacteria bacterium 228</name>
    <dbReference type="NCBI Taxonomy" id="2083153"/>
    <lineage>
        <taxon>Bacteria</taxon>
        <taxon>Pseudomonadati</taxon>
        <taxon>Pseudomonadota</taxon>
    </lineage>
</organism>
<proteinExistence type="inferred from homology"/>
<evidence type="ECO:0000256" key="4">
    <source>
        <dbReference type="RuleBase" id="RU003744"/>
    </source>
</evidence>
<comment type="subcellular location">
    <subcellularLocation>
        <location evidence="1">Cell envelope</location>
    </subcellularLocation>
</comment>
<dbReference type="OrthoDB" id="8994218at2"/>
<dbReference type="PANTHER" id="PTHR35936">
    <property type="entry name" value="MEMBRANE-BOUND LYTIC MUREIN TRANSGLYCOSYLASE F"/>
    <property type="match status" value="1"/>
</dbReference>
<dbReference type="CDD" id="cd13530">
    <property type="entry name" value="PBP2_peptides_like"/>
    <property type="match status" value="1"/>
</dbReference>
<feature type="chain" id="PRO_5015553670" evidence="5">
    <location>
        <begin position="33"/>
        <end position="272"/>
    </location>
</feature>
<dbReference type="GO" id="GO:0030313">
    <property type="term" value="C:cell envelope"/>
    <property type="evidence" value="ECO:0007669"/>
    <property type="project" value="UniProtKB-SubCell"/>
</dbReference>
<dbReference type="Proteomes" id="UP000238196">
    <property type="component" value="Unassembled WGS sequence"/>
</dbReference>
<keyword evidence="3 5" id="KW-0732">Signal</keyword>
<dbReference type="SUPFAM" id="SSF53850">
    <property type="entry name" value="Periplasmic binding protein-like II"/>
    <property type="match status" value="1"/>
</dbReference>
<evidence type="ECO:0000256" key="1">
    <source>
        <dbReference type="ARBA" id="ARBA00004196"/>
    </source>
</evidence>
<feature type="signal peptide" evidence="5">
    <location>
        <begin position="1"/>
        <end position="32"/>
    </location>
</feature>
<name>A0A2S5KLL8_9PROT</name>
<sequence length="272" mass="30612">MNMALAYSKPLCTLFLSSALGLAATLPAFSMADNRQNDILSRHELRTCIWPQYYSISYSNPKTGELEGIDIDLAHELASRLGVKVQFVPSSHAEFASDLSEDRCDIAMFGIAITPARQQRVDFSQPYLASAMYAAVRSRNSRISAWQDMDQPGNLVIVQQGTYFENLMKQQLQQAKLVIVSQPQEREAWLKAGRGDAFLTDFPYGKQLIRENDWISLLRAPDDSPRFQYAYAIAKDQPNWLAAINQFVSDMKSSGKLKQLAEKHGLEPMLIP</sequence>
<accession>A0A2S5KLL8</accession>
<comment type="caution">
    <text evidence="7">The sequence shown here is derived from an EMBL/GenBank/DDBJ whole genome shotgun (WGS) entry which is preliminary data.</text>
</comment>
<evidence type="ECO:0000259" key="6">
    <source>
        <dbReference type="SMART" id="SM00062"/>
    </source>
</evidence>
<comment type="similarity">
    <text evidence="2 4">Belongs to the bacterial solute-binding protein 3 family.</text>
</comment>
<dbReference type="Pfam" id="PF00497">
    <property type="entry name" value="SBP_bac_3"/>
    <property type="match status" value="1"/>
</dbReference>
<reference evidence="7 8" key="1">
    <citation type="submission" date="2018-02" db="EMBL/GenBank/DDBJ databases">
        <title>novel marine gammaproteobacteria from coastal saline agro ecosystem.</title>
        <authorList>
            <person name="Krishnan R."/>
            <person name="Ramesh Kumar N."/>
        </authorList>
    </citation>
    <scope>NUCLEOTIDE SEQUENCE [LARGE SCALE GENOMIC DNA]</scope>
    <source>
        <strain evidence="7 8">228</strain>
    </source>
</reference>